<organism evidence="15 16">
    <name type="scientific">Paracoccus aminovorans</name>
    <dbReference type="NCBI Taxonomy" id="34004"/>
    <lineage>
        <taxon>Bacteria</taxon>
        <taxon>Pseudomonadati</taxon>
        <taxon>Pseudomonadota</taxon>
        <taxon>Alphaproteobacteria</taxon>
        <taxon>Rhodobacterales</taxon>
        <taxon>Paracoccaceae</taxon>
        <taxon>Paracoccus</taxon>
    </lineage>
</organism>
<comment type="subcellular location">
    <subcellularLocation>
        <location evidence="1">Cell inner membrane</location>
        <topology evidence="1">Multi-pass membrane protein</topology>
    </subcellularLocation>
</comment>
<evidence type="ECO:0000313" key="15">
    <source>
        <dbReference type="EMBL" id="SFH64684.1"/>
    </source>
</evidence>
<evidence type="ECO:0000256" key="1">
    <source>
        <dbReference type="ARBA" id="ARBA00004429"/>
    </source>
</evidence>
<keyword evidence="11 13" id="KW-0472">Membrane</keyword>
<feature type="region of interest" description="Disordered" evidence="12">
    <location>
        <begin position="1"/>
        <end position="22"/>
    </location>
</feature>
<feature type="transmembrane region" description="Helical" evidence="13">
    <location>
        <begin position="563"/>
        <end position="596"/>
    </location>
</feature>
<dbReference type="Gene3D" id="3.90.550.10">
    <property type="entry name" value="Spore Coat Polysaccharide Biosynthesis Protein SpsA, Chain A"/>
    <property type="match status" value="1"/>
</dbReference>
<dbReference type="PANTHER" id="PTHR43867">
    <property type="entry name" value="CELLULOSE SYNTHASE CATALYTIC SUBUNIT A [UDP-FORMING]"/>
    <property type="match status" value="1"/>
</dbReference>
<keyword evidence="16" id="KW-1185">Reference proteome</keyword>
<keyword evidence="10 13" id="KW-1133">Transmembrane helix</keyword>
<dbReference type="InterPro" id="IPR029044">
    <property type="entry name" value="Nucleotide-diphossugar_trans"/>
</dbReference>
<reference evidence="15 16" key="1">
    <citation type="submission" date="2016-10" db="EMBL/GenBank/DDBJ databases">
        <authorList>
            <person name="de Groot N.N."/>
        </authorList>
    </citation>
    <scope>NUCLEOTIDE SEQUENCE [LARGE SCALE GENOMIC DNA]</scope>
    <source>
        <strain evidence="15 16">DSM 8537</strain>
    </source>
</reference>
<keyword evidence="9 13" id="KW-0812">Transmembrane</keyword>
<sequence length="724" mass="79122">MSDVSETLSQPAAAPASRTETLPLAAEESWEALDLPQRADLAAPPEAPMEMPEQDFRGRPPLGPDARWPGLGTIAARLTAFGGAAAIGWYGWQQMVLAFGTSMTFLQSVLLVLFGVTFTWVGFSFASMVAGIFARRLRTPEGPNDARIAVVMPVYHEDAAATAGLLAALARDLYRVGLGERAEIFVISDSREPDAVLAEMAAVSRLRDISPVPVWYRRRRDNKGRKAGNVGDFVRRWGGRYDQMVVLDADSVVGAATIKALSARMNADPAVGLIQTMPMLVGGQTIFARLTQFAGRIYGPAIARGVSAWSGDSGNFWGHNAIIRMTAFAQCCGLPELPGRPPFGGHILSHDFVEAALMRRAGWKVRLDHDLRQSFEGSPPTLLDMAVRERRWAQGNLQHARIIFSRGFAWISRAHFTIGILGFLMSPIWLAMILVGLALSANVLLSRPDYFPQTYQLFPDWPTFDPVRMLWLFVAAMSFLLVPKFIAIFRAWLRPLARNSGGSARLLGSALFEIVLSALIAPVQMLIQTRQIFEILRGRDSGWEAQVRAGQMPPWHVVLRRHALHVVLGIATLVVLAILSPWQLVWLSPILAGLILSPMTSRWSASPVFGRWARRQGLLVTPEERDLPELLTAANALDFRIAARLPEQGIAALGHDPALRARMLALLPEGADGPAAQRLDAISAEAKIGHAASQAQALSFLSPAETLALVENRALIQAFANLPQ</sequence>
<evidence type="ECO:0000256" key="12">
    <source>
        <dbReference type="SAM" id="MobiDB-lite"/>
    </source>
</evidence>
<feature type="transmembrane region" description="Helical" evidence="13">
    <location>
        <begin position="416"/>
        <end position="439"/>
    </location>
</feature>
<comment type="pathway">
    <text evidence="2">Glycan metabolism; osmoregulated periplasmic glucan (OPG) biosynthesis.</text>
</comment>
<dbReference type="AlphaFoldDB" id="A0A1I3BQW0"/>
<dbReference type="Proteomes" id="UP000183635">
    <property type="component" value="Unassembled WGS sequence"/>
</dbReference>
<feature type="transmembrane region" description="Helical" evidence="13">
    <location>
        <begin position="112"/>
        <end position="134"/>
    </location>
</feature>
<dbReference type="SUPFAM" id="SSF53448">
    <property type="entry name" value="Nucleotide-diphospho-sugar transferases"/>
    <property type="match status" value="1"/>
</dbReference>
<evidence type="ECO:0000256" key="7">
    <source>
        <dbReference type="ARBA" id="ARBA00022676"/>
    </source>
</evidence>
<evidence type="ECO:0000256" key="2">
    <source>
        <dbReference type="ARBA" id="ARBA00005001"/>
    </source>
</evidence>
<evidence type="ECO:0000313" key="16">
    <source>
        <dbReference type="Proteomes" id="UP000183635"/>
    </source>
</evidence>
<dbReference type="PANTHER" id="PTHR43867:SF5">
    <property type="entry name" value="GLUCANS BIOSYNTHESIS GLUCOSYLTRANSFERASE H"/>
    <property type="match status" value="1"/>
</dbReference>
<evidence type="ECO:0000256" key="5">
    <source>
        <dbReference type="ARBA" id="ARBA00022475"/>
    </source>
</evidence>
<evidence type="ECO:0000256" key="11">
    <source>
        <dbReference type="ARBA" id="ARBA00023136"/>
    </source>
</evidence>
<dbReference type="InterPro" id="IPR001173">
    <property type="entry name" value="Glyco_trans_2-like"/>
</dbReference>
<evidence type="ECO:0000256" key="6">
    <source>
        <dbReference type="ARBA" id="ARBA00022519"/>
    </source>
</evidence>
<dbReference type="OrthoDB" id="9775281at2"/>
<feature type="domain" description="Glycosyltransferase 2-like" evidence="14">
    <location>
        <begin position="245"/>
        <end position="468"/>
    </location>
</feature>
<dbReference type="STRING" id="34004.SAMN04488021_1249"/>
<protein>
    <recommendedName>
        <fullName evidence="4">Glucans biosynthesis glucosyltransferase H</fullName>
    </recommendedName>
</protein>
<comment type="similarity">
    <text evidence="3">Belongs to the glycosyltransferase 2 family. OpgH subfamily.</text>
</comment>
<keyword evidence="5" id="KW-1003">Cell membrane</keyword>
<dbReference type="InterPro" id="IPR050321">
    <property type="entry name" value="Glycosyltr_2/OpgH_subfam"/>
</dbReference>
<accession>A0A1I3BQW0</accession>
<feature type="transmembrane region" description="Helical" evidence="13">
    <location>
        <begin position="469"/>
        <end position="493"/>
    </location>
</feature>
<name>A0A1I3BQW0_9RHOB</name>
<feature type="transmembrane region" description="Helical" evidence="13">
    <location>
        <begin position="74"/>
        <end position="92"/>
    </location>
</feature>
<dbReference type="CDD" id="cd04191">
    <property type="entry name" value="Glucan_BSP_MdoH"/>
    <property type="match status" value="1"/>
</dbReference>
<evidence type="ECO:0000256" key="4">
    <source>
        <dbReference type="ARBA" id="ARBA00020585"/>
    </source>
</evidence>
<dbReference type="GO" id="GO:0016758">
    <property type="term" value="F:hexosyltransferase activity"/>
    <property type="evidence" value="ECO:0007669"/>
    <property type="project" value="TreeGrafter"/>
</dbReference>
<evidence type="ECO:0000256" key="8">
    <source>
        <dbReference type="ARBA" id="ARBA00022679"/>
    </source>
</evidence>
<evidence type="ECO:0000256" key="13">
    <source>
        <dbReference type="SAM" id="Phobius"/>
    </source>
</evidence>
<dbReference type="RefSeq" id="WP_083412805.1">
    <property type="nucleotide sequence ID" value="NZ_CBCRYP010000024.1"/>
</dbReference>
<dbReference type="NCBIfam" id="NF003958">
    <property type="entry name" value="PRK05454.2-1"/>
    <property type="match status" value="1"/>
</dbReference>
<keyword evidence="7" id="KW-0328">Glycosyltransferase</keyword>
<dbReference type="NCBIfam" id="NF003962">
    <property type="entry name" value="PRK05454.2-5"/>
    <property type="match status" value="1"/>
</dbReference>
<feature type="compositionally biased region" description="Polar residues" evidence="12">
    <location>
        <begin position="1"/>
        <end position="10"/>
    </location>
</feature>
<evidence type="ECO:0000256" key="10">
    <source>
        <dbReference type="ARBA" id="ARBA00022989"/>
    </source>
</evidence>
<dbReference type="Pfam" id="PF13632">
    <property type="entry name" value="Glyco_trans_2_3"/>
    <property type="match status" value="1"/>
</dbReference>
<proteinExistence type="inferred from homology"/>
<keyword evidence="8 15" id="KW-0808">Transferase</keyword>
<gene>
    <name evidence="15" type="ORF">SAMN04488021_1249</name>
</gene>
<evidence type="ECO:0000259" key="14">
    <source>
        <dbReference type="Pfam" id="PF13632"/>
    </source>
</evidence>
<evidence type="ECO:0000256" key="3">
    <source>
        <dbReference type="ARBA" id="ARBA00009337"/>
    </source>
</evidence>
<keyword evidence="6" id="KW-0997">Cell inner membrane</keyword>
<dbReference type="GO" id="GO:0005886">
    <property type="term" value="C:plasma membrane"/>
    <property type="evidence" value="ECO:0007669"/>
    <property type="project" value="UniProtKB-SubCell"/>
</dbReference>
<evidence type="ECO:0000256" key="9">
    <source>
        <dbReference type="ARBA" id="ARBA00022692"/>
    </source>
</evidence>
<dbReference type="EMBL" id="FOPU01000024">
    <property type="protein sequence ID" value="SFH64684.1"/>
    <property type="molecule type" value="Genomic_DNA"/>
</dbReference>